<evidence type="ECO:0000256" key="1">
    <source>
        <dbReference type="ARBA" id="ARBA00004477"/>
    </source>
</evidence>
<name>A0AA48L2J8_9TREE</name>
<evidence type="ECO:0000313" key="10">
    <source>
        <dbReference type="Proteomes" id="UP001233271"/>
    </source>
</evidence>
<gene>
    <name evidence="9" type="primary">OST2</name>
    <name evidence="9" type="ORF">CcaverHIS019_0205300</name>
</gene>
<dbReference type="InterPro" id="IPR003038">
    <property type="entry name" value="DAD/Ost2"/>
</dbReference>
<feature type="transmembrane region" description="Helical" evidence="8">
    <location>
        <begin position="32"/>
        <end position="53"/>
    </location>
</feature>
<comment type="subunit">
    <text evidence="8">Component of the oligosaccharyltransferase (OST) complex.</text>
</comment>
<dbReference type="PANTHER" id="PTHR10705:SF0">
    <property type="entry name" value="DOLICHYL-DIPHOSPHOOLIGOSACCHARIDE--PROTEIN GLYCOSYLTRANSFERASE SUBUNIT DAD1"/>
    <property type="match status" value="1"/>
</dbReference>
<organism evidence="9 10">
    <name type="scientific">Cutaneotrichosporon cavernicola</name>
    <dbReference type="NCBI Taxonomy" id="279322"/>
    <lineage>
        <taxon>Eukaryota</taxon>
        <taxon>Fungi</taxon>
        <taxon>Dikarya</taxon>
        <taxon>Basidiomycota</taxon>
        <taxon>Agaricomycotina</taxon>
        <taxon>Tremellomycetes</taxon>
        <taxon>Trichosporonales</taxon>
        <taxon>Trichosporonaceae</taxon>
        <taxon>Cutaneotrichosporon</taxon>
    </lineage>
</organism>
<evidence type="ECO:0000256" key="3">
    <source>
        <dbReference type="ARBA" id="ARBA00009386"/>
    </source>
</evidence>
<dbReference type="Proteomes" id="UP001233271">
    <property type="component" value="Chromosome 2"/>
</dbReference>
<dbReference type="GO" id="GO:0008250">
    <property type="term" value="C:oligosaccharyltransferase complex"/>
    <property type="evidence" value="ECO:0007669"/>
    <property type="project" value="InterPro"/>
</dbReference>
<dbReference type="Pfam" id="PF02109">
    <property type="entry name" value="DAD"/>
    <property type="match status" value="1"/>
</dbReference>
<evidence type="ECO:0000256" key="4">
    <source>
        <dbReference type="ARBA" id="ARBA00022692"/>
    </source>
</evidence>
<comment type="similarity">
    <text evidence="3 8">Belongs to the DAD/OST2 family.</text>
</comment>
<keyword evidence="4 8" id="KW-0812">Transmembrane</keyword>
<evidence type="ECO:0000256" key="6">
    <source>
        <dbReference type="ARBA" id="ARBA00022989"/>
    </source>
</evidence>
<evidence type="ECO:0000256" key="2">
    <source>
        <dbReference type="ARBA" id="ARBA00004922"/>
    </source>
</evidence>
<comment type="function">
    <text evidence="8">Subunit of the oligosaccharyl transferase (OST) complex that catalyzes the initial transfer of a defined glycan (Glc(3)Man(9)GlcNAc(2) in eukaryotes) from the lipid carrier dolichol-pyrophosphate to an asparagine residue within an Asn-X-Ser/Thr consensus motif in nascent polypeptide chains, the first step in protein N-glycosylation. N-glycosylation occurs cotranslationally and the complex associates with the Sec61 complex at the channel-forming translocon complex that mediates protein translocation across the endoplasmic reticulum (ER). All subunits are required for a maximal enzyme activity.</text>
</comment>
<comment type="subcellular location">
    <subcellularLocation>
        <location evidence="1 8">Endoplasmic reticulum membrane</location>
        <topology evidence="1 8">Multi-pass membrane protein</topology>
    </subcellularLocation>
</comment>
<dbReference type="EMBL" id="AP028213">
    <property type="protein sequence ID" value="BEI89168.1"/>
    <property type="molecule type" value="Genomic_DNA"/>
</dbReference>
<accession>A0AA48L2J8</accession>
<keyword evidence="5 8" id="KW-0256">Endoplasmic reticulum</keyword>
<comment type="caution">
    <text evidence="8">Lacks conserved residue(s) required for the propagation of feature annotation.</text>
</comment>
<protein>
    <recommendedName>
        <fullName evidence="8">Dolichyl-diphosphooligosaccharide--protein glycosyltransferase subunit OST2</fullName>
        <shortName evidence="8">Oligosaccharyl transferase subunit OST2</shortName>
    </recommendedName>
</protein>
<dbReference type="AlphaFoldDB" id="A0AA48L2J8"/>
<evidence type="ECO:0000313" key="9">
    <source>
        <dbReference type="EMBL" id="BEI89168.1"/>
    </source>
</evidence>
<dbReference type="PIRSF" id="PIRSF005588">
    <property type="entry name" value="DAD"/>
    <property type="match status" value="1"/>
</dbReference>
<sequence>MASAAPTSKQLQSSLSTLISNYQSTVPARVKLIDCFLLFLIISGVTQFAYRLLVTSHPYGAFVGGFGSTVGQFCLLAGLRAQVAPGRDAEFKAVSQERAFADFTAASIALHLFCFNFLG</sequence>
<keyword evidence="6 8" id="KW-1133">Transmembrane helix</keyword>
<evidence type="ECO:0000256" key="5">
    <source>
        <dbReference type="ARBA" id="ARBA00022824"/>
    </source>
</evidence>
<keyword evidence="10" id="KW-1185">Reference proteome</keyword>
<reference evidence="9" key="1">
    <citation type="journal article" date="2023" name="BMC Genomics">
        <title>Chromosome-level genome assemblies of Cutaneotrichosporon spp. (Trichosporonales, Basidiomycota) reveal imbalanced evolution between nucleotide sequences and chromosome synteny.</title>
        <authorList>
            <person name="Kobayashi Y."/>
            <person name="Kayamori A."/>
            <person name="Aoki K."/>
            <person name="Shiwa Y."/>
            <person name="Matsutani M."/>
            <person name="Fujita N."/>
            <person name="Sugita T."/>
            <person name="Iwasaki W."/>
            <person name="Tanaka N."/>
            <person name="Takashima M."/>
        </authorList>
    </citation>
    <scope>NUCLEOTIDE SEQUENCE</scope>
    <source>
        <strain evidence="9">HIS019</strain>
    </source>
</reference>
<evidence type="ECO:0000256" key="8">
    <source>
        <dbReference type="RuleBase" id="RU361136"/>
    </source>
</evidence>
<dbReference type="GO" id="GO:0006487">
    <property type="term" value="P:protein N-linked glycosylation"/>
    <property type="evidence" value="ECO:0007669"/>
    <property type="project" value="TreeGrafter"/>
</dbReference>
<keyword evidence="7 8" id="KW-0472">Membrane</keyword>
<dbReference type="PANTHER" id="PTHR10705">
    <property type="entry name" value="DOLICHYL-DIPHOSPHOOLIGOSACCHARIDE--PROTEIN GLYCOSYLTRANSFERASE SUBUNIT DAD1"/>
    <property type="match status" value="1"/>
</dbReference>
<evidence type="ECO:0000256" key="7">
    <source>
        <dbReference type="ARBA" id="ARBA00023136"/>
    </source>
</evidence>
<feature type="transmembrane region" description="Helical" evidence="8">
    <location>
        <begin position="59"/>
        <end position="79"/>
    </location>
</feature>
<proteinExistence type="inferred from homology"/>
<dbReference type="RefSeq" id="XP_060454434.1">
    <property type="nucleotide sequence ID" value="XM_060597551.1"/>
</dbReference>
<dbReference type="KEGG" id="ccac:CcaHIS019_0205300"/>
<dbReference type="GeneID" id="85493039"/>
<comment type="pathway">
    <text evidence="2 8">Protein modification; protein glycosylation.</text>
</comment>